<protein>
    <submittedName>
        <fullName evidence="1">Uncharacterized protein</fullName>
    </submittedName>
</protein>
<dbReference type="KEGG" id="mmor:MMOR_18420"/>
<name>A0AAD1HA15_9MYCO</name>
<accession>A0AAD1HA15</accession>
<dbReference type="AlphaFoldDB" id="A0AAD1HA15"/>
<dbReference type="Proteomes" id="UP000466681">
    <property type="component" value="Chromosome"/>
</dbReference>
<proteinExistence type="predicted"/>
<sequence>MSDKTDVRASLDQLRDAVAKFESHESNELGPYHVARHNLLSALSAAVLAIGDEVAK</sequence>
<organism evidence="1 2">
    <name type="scientific">Mycolicibacterium moriokaense</name>
    <dbReference type="NCBI Taxonomy" id="39691"/>
    <lineage>
        <taxon>Bacteria</taxon>
        <taxon>Bacillati</taxon>
        <taxon>Actinomycetota</taxon>
        <taxon>Actinomycetes</taxon>
        <taxon>Mycobacteriales</taxon>
        <taxon>Mycobacteriaceae</taxon>
        <taxon>Mycolicibacterium</taxon>
    </lineage>
</organism>
<evidence type="ECO:0000313" key="1">
    <source>
        <dbReference type="EMBL" id="BBX00906.1"/>
    </source>
</evidence>
<dbReference type="RefSeq" id="WP_163658054.1">
    <property type="nucleotide sequence ID" value="NZ_AP022560.1"/>
</dbReference>
<reference evidence="1 2" key="1">
    <citation type="journal article" date="2019" name="Emerg. Microbes Infect.">
        <title>Comprehensive subspecies identification of 175 nontuberculous mycobacteria species based on 7547 genomic profiles.</title>
        <authorList>
            <person name="Matsumoto Y."/>
            <person name="Kinjo T."/>
            <person name="Motooka D."/>
            <person name="Nabeya D."/>
            <person name="Jung N."/>
            <person name="Uechi K."/>
            <person name="Horii T."/>
            <person name="Iida T."/>
            <person name="Fujita J."/>
            <person name="Nakamura S."/>
        </authorList>
    </citation>
    <scope>NUCLEOTIDE SEQUENCE [LARGE SCALE GENOMIC DNA]</scope>
    <source>
        <strain evidence="1 2">JCM 6375</strain>
    </source>
</reference>
<dbReference type="EMBL" id="AP022560">
    <property type="protein sequence ID" value="BBX00906.1"/>
    <property type="molecule type" value="Genomic_DNA"/>
</dbReference>
<keyword evidence="2" id="KW-1185">Reference proteome</keyword>
<gene>
    <name evidence="1" type="ORF">MMOR_18420</name>
</gene>
<evidence type="ECO:0000313" key="2">
    <source>
        <dbReference type="Proteomes" id="UP000466681"/>
    </source>
</evidence>